<evidence type="ECO:0000256" key="2">
    <source>
        <dbReference type="PROSITE-ProRule" id="PRU00169"/>
    </source>
</evidence>
<dbReference type="InterPro" id="IPR001789">
    <property type="entry name" value="Sig_transdc_resp-reg_receiver"/>
</dbReference>
<protein>
    <submittedName>
        <fullName evidence="4">Response regulator</fullName>
    </submittedName>
</protein>
<dbReference type="PANTHER" id="PTHR44591:SF3">
    <property type="entry name" value="RESPONSE REGULATORY DOMAIN-CONTAINING PROTEIN"/>
    <property type="match status" value="1"/>
</dbReference>
<dbReference type="Pfam" id="PF00072">
    <property type="entry name" value="Response_reg"/>
    <property type="match status" value="1"/>
</dbReference>
<accession>A0ABW5CFG9</accession>
<feature type="modified residue" description="4-aspartylphosphate" evidence="2">
    <location>
        <position position="57"/>
    </location>
</feature>
<evidence type="ECO:0000313" key="5">
    <source>
        <dbReference type="Proteomes" id="UP001597296"/>
    </source>
</evidence>
<gene>
    <name evidence="4" type="ORF">ACFSNB_13715</name>
</gene>
<evidence type="ECO:0000313" key="4">
    <source>
        <dbReference type="EMBL" id="MFD2234865.1"/>
    </source>
</evidence>
<proteinExistence type="predicted"/>
<feature type="domain" description="Response regulatory" evidence="3">
    <location>
        <begin position="7"/>
        <end position="126"/>
    </location>
</feature>
<dbReference type="PANTHER" id="PTHR44591">
    <property type="entry name" value="STRESS RESPONSE REGULATOR PROTEIN 1"/>
    <property type="match status" value="1"/>
</dbReference>
<dbReference type="SUPFAM" id="SSF52172">
    <property type="entry name" value="CheY-like"/>
    <property type="match status" value="1"/>
</dbReference>
<dbReference type="Gene3D" id="3.40.50.2300">
    <property type="match status" value="1"/>
</dbReference>
<name>A0ABW5CFG9_9PROT</name>
<sequence length="127" mass="13426">MTDGCSRVIIAEDNHILREIIAKGLGWLGSWEIVKVSGGAEALAALAGPGAVLAILDWKMEGGDGLDCARRIRAGENGINPRLPVVLVTAAGDELTETMVHAAGIDVVLRKPFTLVQFQSAVRRLLA</sequence>
<comment type="caution">
    <text evidence="4">The sequence shown here is derived from an EMBL/GenBank/DDBJ whole genome shotgun (WGS) entry which is preliminary data.</text>
</comment>
<organism evidence="4 5">
    <name type="scientific">Phaeospirillum tilakii</name>
    <dbReference type="NCBI Taxonomy" id="741673"/>
    <lineage>
        <taxon>Bacteria</taxon>
        <taxon>Pseudomonadati</taxon>
        <taxon>Pseudomonadota</taxon>
        <taxon>Alphaproteobacteria</taxon>
        <taxon>Rhodospirillales</taxon>
        <taxon>Rhodospirillaceae</taxon>
        <taxon>Phaeospirillum</taxon>
    </lineage>
</organism>
<dbReference type="InterPro" id="IPR050595">
    <property type="entry name" value="Bact_response_regulator"/>
</dbReference>
<dbReference type="Proteomes" id="UP001597296">
    <property type="component" value="Unassembled WGS sequence"/>
</dbReference>
<dbReference type="InterPro" id="IPR011006">
    <property type="entry name" value="CheY-like_superfamily"/>
</dbReference>
<keyword evidence="1 2" id="KW-0597">Phosphoprotein</keyword>
<evidence type="ECO:0000259" key="3">
    <source>
        <dbReference type="PROSITE" id="PS50110"/>
    </source>
</evidence>
<evidence type="ECO:0000256" key="1">
    <source>
        <dbReference type="ARBA" id="ARBA00022553"/>
    </source>
</evidence>
<reference evidence="5" key="1">
    <citation type="journal article" date="2019" name="Int. J. Syst. Evol. Microbiol.">
        <title>The Global Catalogue of Microorganisms (GCM) 10K type strain sequencing project: providing services to taxonomists for standard genome sequencing and annotation.</title>
        <authorList>
            <consortium name="The Broad Institute Genomics Platform"/>
            <consortium name="The Broad Institute Genome Sequencing Center for Infectious Disease"/>
            <person name="Wu L."/>
            <person name="Ma J."/>
        </authorList>
    </citation>
    <scope>NUCLEOTIDE SEQUENCE [LARGE SCALE GENOMIC DNA]</scope>
    <source>
        <strain evidence="5">KCTC 15012</strain>
    </source>
</reference>
<dbReference type="SMART" id="SM00448">
    <property type="entry name" value="REC"/>
    <property type="match status" value="1"/>
</dbReference>
<keyword evidence="5" id="KW-1185">Reference proteome</keyword>
<dbReference type="RefSeq" id="WP_377317507.1">
    <property type="nucleotide sequence ID" value="NZ_JBHUIY010000029.1"/>
</dbReference>
<dbReference type="PROSITE" id="PS50110">
    <property type="entry name" value="RESPONSE_REGULATORY"/>
    <property type="match status" value="1"/>
</dbReference>
<dbReference type="EMBL" id="JBHUIY010000029">
    <property type="protein sequence ID" value="MFD2234865.1"/>
    <property type="molecule type" value="Genomic_DNA"/>
</dbReference>